<dbReference type="KEGG" id="prf:PeribacterA2_0212"/>
<evidence type="ECO:0008006" key="4">
    <source>
        <dbReference type="Google" id="ProtNLM"/>
    </source>
</evidence>
<dbReference type="Proteomes" id="UP000069135">
    <property type="component" value="Chromosome"/>
</dbReference>
<reference evidence="3" key="1">
    <citation type="submission" date="2015-10" db="EMBL/GenBank/DDBJ databases">
        <title>Analysis of five complete genome sequences for members of the class Peribacteria in the recently recognized Peregrinibacteria bacterial phylum.</title>
        <authorList>
            <person name="Anantharaman K."/>
            <person name="Brown C.T."/>
            <person name="Burstein D."/>
            <person name="Castelle C.J."/>
            <person name="Probst A.J."/>
            <person name="Thomas B.C."/>
            <person name="Williams K.H."/>
            <person name="Banfield J.F."/>
        </authorList>
    </citation>
    <scope>NUCLEOTIDE SEQUENCE [LARGE SCALE GENOMIC DNA]</scope>
</reference>
<feature type="transmembrane region" description="Helical" evidence="1">
    <location>
        <begin position="80"/>
        <end position="96"/>
    </location>
</feature>
<dbReference type="AlphaFoldDB" id="A0A0S1STT6"/>
<dbReference type="STRING" id="1735162.PeribacterB2_0212"/>
<accession>A0A0S1STT6</accession>
<name>A0A0S1STT6_9BACT</name>
<evidence type="ECO:0000256" key="1">
    <source>
        <dbReference type="SAM" id="Phobius"/>
    </source>
</evidence>
<accession>A0A0S1SGU4</accession>
<keyword evidence="1" id="KW-0472">Membrane</keyword>
<feature type="transmembrane region" description="Helical" evidence="1">
    <location>
        <begin position="102"/>
        <end position="118"/>
    </location>
</feature>
<dbReference type="EMBL" id="CP013065">
    <property type="protein sequence ID" value="ALM12913.1"/>
    <property type="molecule type" value="Genomic_DNA"/>
</dbReference>
<evidence type="ECO:0000313" key="2">
    <source>
        <dbReference type="EMBL" id="ALM12913.1"/>
    </source>
</evidence>
<accession>A0A0S1SLG4</accession>
<evidence type="ECO:0000313" key="3">
    <source>
        <dbReference type="Proteomes" id="UP000069135"/>
    </source>
</evidence>
<reference evidence="2 3" key="2">
    <citation type="journal article" date="2016" name="PeerJ">
        <title>Analysis of five complete genome sequences for members of the class Peribacteria in the recently recognized Peregrinibacteria bacterial phylum.</title>
        <authorList>
            <person name="Anantharaman K."/>
            <person name="Brown C.T."/>
            <person name="Burstein D."/>
            <person name="Castelle C.J."/>
            <person name="Probst A.J."/>
            <person name="Thomas B.C."/>
            <person name="Williams K.H."/>
            <person name="Banfield J.F."/>
        </authorList>
    </citation>
    <scope>NUCLEOTIDE SEQUENCE [LARGE SCALE GENOMIC DNA]</scope>
    <source>
        <strain evidence="2">RIFOXYD1_FULL_PER-ii_59_16</strain>
    </source>
</reference>
<feature type="transmembrane region" description="Helical" evidence="1">
    <location>
        <begin position="34"/>
        <end position="59"/>
    </location>
</feature>
<proteinExistence type="predicted"/>
<accession>A0A0S1SH57</accession>
<keyword evidence="1" id="KW-1133">Transmembrane helix</keyword>
<gene>
    <name evidence="2" type="ORF">PeribacterD1_0212</name>
</gene>
<accession>A0A0S1SQY0</accession>
<sequence length="120" mass="13135">MTSLLFGLSLAALLSATSLVIILLRVSPLTAPGQAIPAFFLSLFLSVSTAGALVFLLLWRLLPTHSWDAGKIMSVSLRQGVFLALAMVTLVLFHLWQLLTWWIAVLIFLVFGLIELALDQ</sequence>
<protein>
    <recommendedName>
        <fullName evidence="4">MFS transporter</fullName>
    </recommendedName>
</protein>
<organism evidence="2 3">
    <name type="scientific">Candidatus Peribacter riflensis</name>
    <dbReference type="NCBI Taxonomy" id="1735162"/>
    <lineage>
        <taxon>Bacteria</taxon>
        <taxon>Candidatus Peregrinibacteriota</taxon>
        <taxon>Candidatus Peribacteria</taxon>
        <taxon>Candidatus Peribacterales</taxon>
        <taxon>Candidatus Peribacteraceae</taxon>
        <taxon>Candidatus Peribacter</taxon>
    </lineage>
</organism>
<keyword evidence="1" id="KW-0812">Transmembrane</keyword>